<comment type="caution">
    <text evidence="1">The sequence shown here is derived from an EMBL/GenBank/DDBJ whole genome shotgun (WGS) entry which is preliminary data.</text>
</comment>
<name>A0A0W8F6Y0_9ZZZZ</name>
<dbReference type="AlphaFoldDB" id="A0A0W8F6Y0"/>
<dbReference type="EMBL" id="LNQE01001487">
    <property type="protein sequence ID" value="KUG16609.1"/>
    <property type="molecule type" value="Genomic_DNA"/>
</dbReference>
<accession>A0A0W8F6Y0</accession>
<protein>
    <submittedName>
        <fullName evidence="1">Uncharacterized protein</fullName>
    </submittedName>
</protein>
<proteinExistence type="predicted"/>
<sequence>MPAEAGRRCGAIEISMKGLPGQAHAERKDLRKGCQVYIFMGFFCQ</sequence>
<gene>
    <name evidence="1" type="ORF">ASZ90_013698</name>
</gene>
<evidence type="ECO:0000313" key="1">
    <source>
        <dbReference type="EMBL" id="KUG16609.1"/>
    </source>
</evidence>
<organism evidence="1">
    <name type="scientific">hydrocarbon metagenome</name>
    <dbReference type="NCBI Taxonomy" id="938273"/>
    <lineage>
        <taxon>unclassified sequences</taxon>
        <taxon>metagenomes</taxon>
        <taxon>ecological metagenomes</taxon>
    </lineage>
</organism>
<reference evidence="1" key="1">
    <citation type="journal article" date="2015" name="Proc. Natl. Acad. Sci. U.S.A.">
        <title>Networks of energetic and metabolic interactions define dynamics in microbial communities.</title>
        <authorList>
            <person name="Embree M."/>
            <person name="Liu J.K."/>
            <person name="Al-Bassam M.M."/>
            <person name="Zengler K."/>
        </authorList>
    </citation>
    <scope>NUCLEOTIDE SEQUENCE</scope>
</reference>